<dbReference type="InterPro" id="IPR004013">
    <property type="entry name" value="PHP_dom"/>
</dbReference>
<proteinExistence type="predicted"/>
<dbReference type="RefSeq" id="WP_102696549.1">
    <property type="nucleotide sequence ID" value="NZ_PNGJ01000001.1"/>
</dbReference>
<reference evidence="7 8" key="1">
    <citation type="submission" date="2017-09" db="EMBL/GenBank/DDBJ databases">
        <title>Bacterial strain isolated from the female urinary microbiota.</title>
        <authorList>
            <person name="Thomas-White K."/>
            <person name="Kumar N."/>
            <person name="Forster S."/>
            <person name="Putonti C."/>
            <person name="Lawley T."/>
            <person name="Wolfe A.J."/>
        </authorList>
    </citation>
    <scope>NUCLEOTIDE SEQUENCE [LARGE SCALE GENOMIC DNA]</scope>
    <source>
        <strain evidence="7 8">UMB0536</strain>
    </source>
</reference>
<dbReference type="OrthoDB" id="9803237at2"/>
<evidence type="ECO:0000259" key="6">
    <source>
        <dbReference type="SMART" id="SM00481"/>
    </source>
</evidence>
<evidence type="ECO:0000256" key="5">
    <source>
        <dbReference type="ARBA" id="ARBA00022932"/>
    </source>
</evidence>
<keyword evidence="5" id="KW-0239">DNA-directed DNA polymerase</keyword>
<dbReference type="Proteomes" id="UP000235564">
    <property type="component" value="Unassembled WGS sequence"/>
</dbReference>
<dbReference type="SMART" id="SM00481">
    <property type="entry name" value="POLIIIAc"/>
    <property type="match status" value="1"/>
</dbReference>
<evidence type="ECO:0000256" key="1">
    <source>
        <dbReference type="ARBA" id="ARBA00019114"/>
    </source>
</evidence>
<evidence type="ECO:0000256" key="3">
    <source>
        <dbReference type="ARBA" id="ARBA00022695"/>
    </source>
</evidence>
<keyword evidence="2" id="KW-0808">Transferase</keyword>
<organism evidence="7 8">
    <name type="scientific">Hoylesella buccalis</name>
    <dbReference type="NCBI Taxonomy" id="28127"/>
    <lineage>
        <taxon>Bacteria</taxon>
        <taxon>Pseudomonadati</taxon>
        <taxon>Bacteroidota</taxon>
        <taxon>Bacteroidia</taxon>
        <taxon>Bacteroidales</taxon>
        <taxon>Prevotellaceae</taxon>
        <taxon>Hoylesella</taxon>
    </lineage>
</organism>
<dbReference type="SUPFAM" id="SSF89550">
    <property type="entry name" value="PHP domain-like"/>
    <property type="match status" value="1"/>
</dbReference>
<dbReference type="PANTHER" id="PTHR32294">
    <property type="entry name" value="DNA POLYMERASE III SUBUNIT ALPHA"/>
    <property type="match status" value="1"/>
</dbReference>
<name>A0A2N6QUC5_9BACT</name>
<feature type="domain" description="Polymerase/histidinol phosphatase N-terminal" evidence="6">
    <location>
        <begin position="7"/>
        <end position="84"/>
    </location>
</feature>
<dbReference type="NCBIfam" id="TIGR00594">
    <property type="entry name" value="polc"/>
    <property type="match status" value="1"/>
</dbReference>
<comment type="caution">
    <text evidence="7">The sequence shown here is derived from an EMBL/GenBank/DDBJ whole genome shotgun (WGS) entry which is preliminary data.</text>
</comment>
<keyword evidence="4" id="KW-0235">DNA replication</keyword>
<evidence type="ECO:0000256" key="4">
    <source>
        <dbReference type="ARBA" id="ARBA00022705"/>
    </source>
</evidence>
<dbReference type="Pfam" id="PF02811">
    <property type="entry name" value="PHP"/>
    <property type="match status" value="1"/>
</dbReference>
<sequence length="809" mass="92987">MIRPNFVHLNVHSYYSILNGCSTIQQIVDSAIKNRMPGIAITDNGNMFGIMEFIEYVARINKERHEKGKKPFKPIIGCELYVTKHGSKEKKNGVKDRKGYRLIVLAKSLIGYKNLIKIVSNAWTEGFYAAPRTDRKDMEKYHEGLIVLSGGFGSEVFTHVMNEDMTALDDTIKWYKQVFGDDYYFEIRREADSDLSKDSPSDLMIEQGKVNQVLIQKSKKYCVKVVATNDVHYVNPENLAVYNIQQCILVGKTMEEFDTDPLRFRWLRSKREMCDLFSDIPKAISNTMEIFDKVEAYDIHHTPIIPPVSIPDRFKSDADYLEQLTYTKAKVIYGNPLPEEVDGRLQFELEIIKKNGVERYFLFIQYVVNSAEKELGALVGPGRGSAAGSLVAYCLGITKIDPLKHDLLFERFMCPDRKMLPDIDLDIDADGRSRVIEWLEKKYGKDCCAHIISYSTFNTRTAFSSIAQVKKLPAETANAIQQAIPMYFPYYPKTMDNTIRYSPELWKLVRSADQTIQYAICDTKLLEGTIKGMGVDASGFIISDSPISDWAPVCVQDDPDVASRTIRCTQYDGRTIEETGLIKFDFLSLKTLSQLKKICERIKVNTGKDFDIKKIPLDDTKTLELFQRGDTEGVFQYETQGMQQYLLEFHPTSFEDVVLLNVMYRPGLMENLPLLIKRKKGESKIRYAIPNMEKYLKDTYGILVYQEQLMMLSRLIANFNSGESDNLRKAVGKKRQDKIAELNPKFIEGGLRNGYKKSTLEKIWKDWEYKGMYTFNKAHAVCYSWLGYQMGYFKANYPEVFNQVMKDCS</sequence>
<dbReference type="PANTHER" id="PTHR32294:SF0">
    <property type="entry name" value="DNA POLYMERASE III SUBUNIT ALPHA"/>
    <property type="match status" value="1"/>
</dbReference>
<dbReference type="InterPro" id="IPR040982">
    <property type="entry name" value="DNA_pol3_finger"/>
</dbReference>
<dbReference type="Pfam" id="PF07733">
    <property type="entry name" value="DNA_pol3_alpha"/>
    <property type="match status" value="1"/>
</dbReference>
<accession>A0A2N6QUC5</accession>
<dbReference type="InterPro" id="IPR016195">
    <property type="entry name" value="Pol/histidinol_Pase-like"/>
</dbReference>
<dbReference type="EMBL" id="PNGJ01000001">
    <property type="protein sequence ID" value="PMC25637.1"/>
    <property type="molecule type" value="Genomic_DNA"/>
</dbReference>
<dbReference type="AlphaFoldDB" id="A0A2N6QUC5"/>
<dbReference type="Pfam" id="PF17657">
    <property type="entry name" value="DNA_pol3_finger"/>
    <property type="match status" value="1"/>
</dbReference>
<dbReference type="InterPro" id="IPR003141">
    <property type="entry name" value="Pol/His_phosphatase_N"/>
</dbReference>
<dbReference type="InterPro" id="IPR004805">
    <property type="entry name" value="DnaE2/DnaE/PolC"/>
</dbReference>
<evidence type="ECO:0000313" key="7">
    <source>
        <dbReference type="EMBL" id="PMC25637.1"/>
    </source>
</evidence>
<dbReference type="GO" id="GO:0008408">
    <property type="term" value="F:3'-5' exonuclease activity"/>
    <property type="evidence" value="ECO:0007669"/>
    <property type="project" value="InterPro"/>
</dbReference>
<dbReference type="Gene3D" id="3.20.20.140">
    <property type="entry name" value="Metal-dependent hydrolases"/>
    <property type="match status" value="1"/>
</dbReference>
<evidence type="ECO:0000256" key="2">
    <source>
        <dbReference type="ARBA" id="ARBA00022679"/>
    </source>
</evidence>
<keyword evidence="3" id="KW-0548">Nucleotidyltransferase</keyword>
<dbReference type="InterPro" id="IPR011708">
    <property type="entry name" value="DNA_pol3_alpha_NTPase_dom"/>
</dbReference>
<dbReference type="GO" id="GO:0006260">
    <property type="term" value="P:DNA replication"/>
    <property type="evidence" value="ECO:0007669"/>
    <property type="project" value="UniProtKB-KW"/>
</dbReference>
<protein>
    <recommendedName>
        <fullName evidence="1">DNA polymerase III subunit alpha</fullName>
    </recommendedName>
</protein>
<dbReference type="GO" id="GO:0003887">
    <property type="term" value="F:DNA-directed DNA polymerase activity"/>
    <property type="evidence" value="ECO:0007669"/>
    <property type="project" value="UniProtKB-KW"/>
</dbReference>
<gene>
    <name evidence="7" type="ORF">CJ231_02400</name>
</gene>
<evidence type="ECO:0000313" key="8">
    <source>
        <dbReference type="Proteomes" id="UP000235564"/>
    </source>
</evidence>